<dbReference type="Gene3D" id="2.30.30.490">
    <property type="match status" value="1"/>
</dbReference>
<dbReference type="InterPro" id="IPR011011">
    <property type="entry name" value="Znf_FYVE_PHD"/>
</dbReference>
<dbReference type="PANTHER" id="PTHR46364">
    <property type="entry name" value="OS08G0421900 PROTEIN"/>
    <property type="match status" value="1"/>
</dbReference>
<dbReference type="AlphaFoldDB" id="A0A8K0SBZ4"/>
<name>A0A8K0SBZ4_9HYPO</name>
<dbReference type="Gene3D" id="3.30.40.10">
    <property type="entry name" value="Zinc/RING finger domain, C3HC4 (zinc finger)"/>
    <property type="match status" value="1"/>
</dbReference>
<gene>
    <name evidence="1" type="ORF">B0I35DRAFT_402274</name>
</gene>
<keyword evidence="2" id="KW-1185">Reference proteome</keyword>
<sequence length="252" mass="28500">MVYNAHNNRIRIAQILEIRAADGRELYALVAWMLSPDNLPENTICGKSFIEGRQSYHGNQELICSNQGGIVHLARLRSQICVKHLDELGGFRPEPHQWYWRQKFDCFTRELSHIKTVCTCNTPANPEKILIGCSNVECGEWMHYRCLFDDMLTRLGGEEINGKHLQDRIVNGDIRISGNVEQASMPLSDGSTLYGTNFSILDDMGSPAENYFVATLNLVSSPAHWRITYWNGIRIQTDTVPCLCLLCGQAIP</sequence>
<organism evidence="1 2">
    <name type="scientific">Stachybotrys elegans</name>
    <dbReference type="NCBI Taxonomy" id="80388"/>
    <lineage>
        <taxon>Eukaryota</taxon>
        <taxon>Fungi</taxon>
        <taxon>Dikarya</taxon>
        <taxon>Ascomycota</taxon>
        <taxon>Pezizomycotina</taxon>
        <taxon>Sordariomycetes</taxon>
        <taxon>Hypocreomycetidae</taxon>
        <taxon>Hypocreales</taxon>
        <taxon>Stachybotryaceae</taxon>
        <taxon>Stachybotrys</taxon>
    </lineage>
</organism>
<comment type="caution">
    <text evidence="1">The sequence shown here is derived from an EMBL/GenBank/DDBJ whole genome shotgun (WGS) entry which is preliminary data.</text>
</comment>
<dbReference type="Proteomes" id="UP000813444">
    <property type="component" value="Unassembled WGS sequence"/>
</dbReference>
<dbReference type="InterPro" id="IPR013083">
    <property type="entry name" value="Znf_RING/FYVE/PHD"/>
</dbReference>
<dbReference type="InterPro" id="IPR043151">
    <property type="entry name" value="BAH_sf"/>
</dbReference>
<protein>
    <recommendedName>
        <fullName evidence="3">BAH domain-containing protein</fullName>
    </recommendedName>
</protein>
<dbReference type="SUPFAM" id="SSF57903">
    <property type="entry name" value="FYVE/PHD zinc finger"/>
    <property type="match status" value="1"/>
</dbReference>
<evidence type="ECO:0000313" key="1">
    <source>
        <dbReference type="EMBL" id="KAH7303601.1"/>
    </source>
</evidence>
<evidence type="ECO:0008006" key="3">
    <source>
        <dbReference type="Google" id="ProtNLM"/>
    </source>
</evidence>
<dbReference type="EMBL" id="JAGPNK010000031">
    <property type="protein sequence ID" value="KAH7303601.1"/>
    <property type="molecule type" value="Genomic_DNA"/>
</dbReference>
<proteinExistence type="predicted"/>
<evidence type="ECO:0000313" key="2">
    <source>
        <dbReference type="Proteomes" id="UP000813444"/>
    </source>
</evidence>
<reference evidence="1" key="1">
    <citation type="journal article" date="2021" name="Nat. Commun.">
        <title>Genetic determinants of endophytism in the Arabidopsis root mycobiome.</title>
        <authorList>
            <person name="Mesny F."/>
            <person name="Miyauchi S."/>
            <person name="Thiergart T."/>
            <person name="Pickel B."/>
            <person name="Atanasova L."/>
            <person name="Karlsson M."/>
            <person name="Huettel B."/>
            <person name="Barry K.W."/>
            <person name="Haridas S."/>
            <person name="Chen C."/>
            <person name="Bauer D."/>
            <person name="Andreopoulos W."/>
            <person name="Pangilinan J."/>
            <person name="LaButti K."/>
            <person name="Riley R."/>
            <person name="Lipzen A."/>
            <person name="Clum A."/>
            <person name="Drula E."/>
            <person name="Henrissat B."/>
            <person name="Kohler A."/>
            <person name="Grigoriev I.V."/>
            <person name="Martin F.M."/>
            <person name="Hacquard S."/>
        </authorList>
    </citation>
    <scope>NUCLEOTIDE SEQUENCE</scope>
    <source>
        <strain evidence="1">MPI-CAGE-CH-0235</strain>
    </source>
</reference>
<accession>A0A8K0SBZ4</accession>
<dbReference type="OrthoDB" id="10259622at2759"/>